<dbReference type="InterPro" id="IPR025962">
    <property type="entry name" value="SdpI/YhfL"/>
</dbReference>
<sequence length="128" mass="14519">MEDNSEGENVLTGAVVGIIIGVCYFILGLMVFKKPPKMINGIYGYRTPRAMSNPELWDEAQKYSANLMMQFGVIITIFGIIGFWLTDVRALVLSLVATGFYTFRLFTRVEGRLKQMQRAQQQQNEQNA</sequence>
<proteinExistence type="predicted"/>
<dbReference type="EMBL" id="BCNV01000008">
    <property type="protein sequence ID" value="GAS85296.1"/>
    <property type="molecule type" value="Genomic_DNA"/>
</dbReference>
<protein>
    <recommendedName>
        <fullName evidence="4">SdpI family protein</fullName>
    </recommendedName>
</protein>
<keyword evidence="1" id="KW-1133">Transmembrane helix</keyword>
<evidence type="ECO:0008006" key="4">
    <source>
        <dbReference type="Google" id="ProtNLM"/>
    </source>
</evidence>
<feature type="transmembrane region" description="Helical" evidence="1">
    <location>
        <begin position="91"/>
        <end position="107"/>
    </location>
</feature>
<dbReference type="AlphaFoldDB" id="A0A100VT38"/>
<organism evidence="2 3">
    <name type="scientific">Paenibacillus amylolyticus</name>
    <dbReference type="NCBI Taxonomy" id="1451"/>
    <lineage>
        <taxon>Bacteria</taxon>
        <taxon>Bacillati</taxon>
        <taxon>Bacillota</taxon>
        <taxon>Bacilli</taxon>
        <taxon>Bacillales</taxon>
        <taxon>Paenibacillaceae</taxon>
        <taxon>Paenibacillus</taxon>
    </lineage>
</organism>
<evidence type="ECO:0000313" key="3">
    <source>
        <dbReference type="Proteomes" id="UP000069697"/>
    </source>
</evidence>
<reference evidence="2 3" key="1">
    <citation type="journal article" date="2016" name="Genome Announc.">
        <title>Draft Genome Sequence of Paenibacillus amylolyticus Heshi-A3, Isolated from Fermented Rice Bran in a Japanese Fermented Seafood Dish.</title>
        <authorList>
            <person name="Akuzawa S."/>
            <person name="Nagaoka J."/>
            <person name="Kanekatsu M."/>
            <person name="Kubota E."/>
            <person name="Ohtake R."/>
            <person name="Suzuki T."/>
            <person name="Kanesaki Y."/>
        </authorList>
    </citation>
    <scope>NUCLEOTIDE SEQUENCE [LARGE SCALE GENOMIC DNA]</scope>
    <source>
        <strain evidence="2 3">Heshi-A3</strain>
    </source>
</reference>
<keyword evidence="1" id="KW-0472">Membrane</keyword>
<comment type="caution">
    <text evidence="2">The sequence shown here is derived from an EMBL/GenBank/DDBJ whole genome shotgun (WGS) entry which is preliminary data.</text>
</comment>
<gene>
    <name evidence="2" type="ORF">PAHA3_5418</name>
</gene>
<reference evidence="3" key="2">
    <citation type="submission" date="2016-01" db="EMBL/GenBank/DDBJ databases">
        <title>Draft Genome Sequence of Paenibacillus amylolyticus Heshi-A3 that Was Isolated from Fermented Rice Bran with Aging Salted Mackerel, Which Was Named Heshiko as Traditional Fermented Seafood in Japan.</title>
        <authorList>
            <person name="Akuzawa S."/>
            <person name="Nakagawa J."/>
            <person name="Kanekatsu T."/>
            <person name="Kubota E."/>
            <person name="Ohtake R."/>
            <person name="Suzuki T."/>
            <person name="Kanesaki Y."/>
        </authorList>
    </citation>
    <scope>NUCLEOTIDE SEQUENCE [LARGE SCALE GENOMIC DNA]</scope>
    <source>
        <strain evidence="3">Heshi-A3</strain>
    </source>
</reference>
<dbReference type="Pfam" id="PF13630">
    <property type="entry name" value="SdpI"/>
    <property type="match status" value="1"/>
</dbReference>
<evidence type="ECO:0000313" key="2">
    <source>
        <dbReference type="EMBL" id="GAS85296.1"/>
    </source>
</evidence>
<feature type="transmembrane region" description="Helical" evidence="1">
    <location>
        <begin position="67"/>
        <end position="85"/>
    </location>
</feature>
<dbReference type="Proteomes" id="UP000069697">
    <property type="component" value="Unassembled WGS sequence"/>
</dbReference>
<evidence type="ECO:0000256" key="1">
    <source>
        <dbReference type="SAM" id="Phobius"/>
    </source>
</evidence>
<name>A0A100VT38_PAEAM</name>
<feature type="transmembrane region" description="Helical" evidence="1">
    <location>
        <begin position="12"/>
        <end position="32"/>
    </location>
</feature>
<accession>A0A100VT38</accession>
<keyword evidence="1" id="KW-0812">Transmembrane</keyword>